<dbReference type="Pfam" id="PF12951">
    <property type="entry name" value="PATR"/>
    <property type="match status" value="2"/>
</dbReference>
<evidence type="ECO:0000256" key="2">
    <source>
        <dbReference type="SAM" id="Phobius"/>
    </source>
</evidence>
<dbReference type="NCBIfam" id="TIGR02601">
    <property type="entry name" value="autotrns_rpt"/>
    <property type="match status" value="2"/>
</dbReference>
<keyword evidence="1 3" id="KW-0732">Signal</keyword>
<accession>A0A366HWC7</accession>
<comment type="caution">
    <text evidence="4">The sequence shown here is derived from an EMBL/GenBank/DDBJ whole genome shotgun (WGS) entry which is preliminary data.</text>
</comment>
<organism evidence="4 5">
    <name type="scientific">Roseimicrobium gellanilyticum</name>
    <dbReference type="NCBI Taxonomy" id="748857"/>
    <lineage>
        <taxon>Bacteria</taxon>
        <taxon>Pseudomonadati</taxon>
        <taxon>Verrucomicrobiota</taxon>
        <taxon>Verrucomicrobiia</taxon>
        <taxon>Verrucomicrobiales</taxon>
        <taxon>Verrucomicrobiaceae</taxon>
        <taxon>Roseimicrobium</taxon>
    </lineage>
</organism>
<dbReference type="AlphaFoldDB" id="A0A366HWC7"/>
<evidence type="ECO:0000313" key="4">
    <source>
        <dbReference type="EMBL" id="RBP47598.1"/>
    </source>
</evidence>
<keyword evidence="2" id="KW-0812">Transmembrane</keyword>
<dbReference type="SUPFAM" id="SSF51126">
    <property type="entry name" value="Pectin lyase-like"/>
    <property type="match status" value="1"/>
</dbReference>
<sequence>MKFFIPLVLSTVLALPFPSQTQGSTLYQDPFATNPYTGTARWEGVRWDGTTLVGATHNSAPHDAGWNPGNQFGVGGGYIYVQHTGASVPSDYLLNTTGTLSINPDVAYQSLYVSWYSNQSAAPDAARRFAIEVDGAWYVATSSPFLNGSQYFLDFLTATWNPVSSTDLSVDTSITRTFADLFDEPTDTIAGLGFLIEDMPAAAGSTRTVRFDSLAMTSGLLWGGASGTGGNGTWSSTNAWVTSPTPTPVTANWSDHQTAIFGHAYDTTGPGTVTVTGNVIARSLEFYDNADGYILRGDVAPGGDGVPVRTIQISNATPFRSIYVAPEVNVTVGGDAATGLRIYRTGATSPMHIYGGGTLTIDLNGMVRSEGGGNVIVNHDATVIVKAGGQFTSSRDMFIGSFTDTQDGPGGSGTVIFDGGTGTTRTGASGGGDLFLGGSTGTATFTVKNNGSFTTHAGAPFGVQFQGTGVINLESGGTLYTRKIGKATGAPGTATLRFDGGKVVINATPAAGTGTFIGSDVDFVYVSGGGAIFDTNGFNATLGAPLRHDPTGPATDGGLTKLGLGNLTLSGGAANTYNGVITIKQGKLITPTFDELGDAPNSPSNIVLDGGTWEHTGGASTNRGITVTANGGTLSGNTAWRINGNVVGAADSTLFIAGNAWLSGNNASTFHGLIDVLSGEFLVRRASSLGSAQGGVIVRSGATFSLDHNGTGGGNFLTSDNTYNDDLVLKEGSRLRNRGQTNLDNAGAIYAGDITLEGPGQAEIEVRDNGATLPTPDLTITGGIAGAGGLNKTGTGRLIITSQAAYTGKTTVSAGTLALQGTASLTSPWIEIQTGAQFDVSALSSTPALTSKILSGTGSVQGNMTLGQNSLLKPGASTLATDSATAGALAGTLTFTNNLSLTDNATAYFQISGSSTYDQLDVLGQFSAGNSTQIIVQWLGYEGVQGDAFDLMDWASVTWGSTYTNEATLLSQLLLPSFTDTSLRWDTGTFLSDGILRVAAVPEPASGLLFAGGLAMLLLHRRRLR</sequence>
<dbReference type="InterPro" id="IPR011050">
    <property type="entry name" value="Pectin_lyase_fold/virulence"/>
</dbReference>
<dbReference type="EMBL" id="QNRR01000001">
    <property type="protein sequence ID" value="RBP47598.1"/>
    <property type="molecule type" value="Genomic_DNA"/>
</dbReference>
<keyword evidence="2" id="KW-0472">Membrane</keyword>
<reference evidence="4 5" key="1">
    <citation type="submission" date="2018-06" db="EMBL/GenBank/DDBJ databases">
        <title>Genomic Encyclopedia of Type Strains, Phase IV (KMG-IV): sequencing the most valuable type-strain genomes for metagenomic binning, comparative biology and taxonomic classification.</title>
        <authorList>
            <person name="Goeker M."/>
        </authorList>
    </citation>
    <scope>NUCLEOTIDE SEQUENCE [LARGE SCALE GENOMIC DNA]</scope>
    <source>
        <strain evidence="4 5">DSM 25532</strain>
    </source>
</reference>
<gene>
    <name evidence="4" type="ORF">DES53_101395</name>
</gene>
<evidence type="ECO:0000313" key="5">
    <source>
        <dbReference type="Proteomes" id="UP000253426"/>
    </source>
</evidence>
<dbReference type="InterPro" id="IPR013424">
    <property type="entry name" value="Ice-binding_C"/>
</dbReference>
<dbReference type="NCBIfam" id="TIGR02595">
    <property type="entry name" value="PEP_CTERM"/>
    <property type="match status" value="1"/>
</dbReference>
<feature type="signal peptide" evidence="3">
    <location>
        <begin position="1"/>
        <end position="21"/>
    </location>
</feature>
<name>A0A366HWC7_9BACT</name>
<keyword evidence="2" id="KW-1133">Transmembrane helix</keyword>
<evidence type="ECO:0000256" key="1">
    <source>
        <dbReference type="ARBA" id="ARBA00022729"/>
    </source>
</evidence>
<protein>
    <submittedName>
        <fullName evidence="4">Putative secreted protein with PEP-CTERM sorting signal</fullName>
    </submittedName>
</protein>
<feature type="chain" id="PRO_5016943977" evidence="3">
    <location>
        <begin position="22"/>
        <end position="1025"/>
    </location>
</feature>
<keyword evidence="5" id="KW-1185">Reference proteome</keyword>
<dbReference type="InterPro" id="IPR013425">
    <property type="entry name" value="Autotrns_rpt"/>
</dbReference>
<feature type="transmembrane region" description="Helical" evidence="2">
    <location>
        <begin position="999"/>
        <end position="1019"/>
    </location>
</feature>
<evidence type="ECO:0000256" key="3">
    <source>
        <dbReference type="SAM" id="SignalP"/>
    </source>
</evidence>
<dbReference type="Proteomes" id="UP000253426">
    <property type="component" value="Unassembled WGS sequence"/>
</dbReference>
<proteinExistence type="predicted"/>